<dbReference type="InterPro" id="IPR018556">
    <property type="entry name" value="SPIN90/Ldb17_LRD"/>
</dbReference>
<dbReference type="VEuPathDB" id="FungiDB:BON22_1555"/>
<feature type="compositionally biased region" description="Low complexity" evidence="2">
    <location>
        <begin position="385"/>
        <end position="394"/>
    </location>
</feature>
<dbReference type="PANTHER" id="PTHR13357">
    <property type="entry name" value="SH3 ADAPTER PROTEIN SPIN90 NCK INTERACTING PROTEIN WITH SH3 DOMAIN"/>
    <property type="match status" value="1"/>
</dbReference>
<dbReference type="PANTHER" id="PTHR13357:SF1">
    <property type="entry name" value="NCK-INTERACTING PROTEIN WITH SH3 DOMAIN"/>
    <property type="match status" value="1"/>
</dbReference>
<dbReference type="EMBL" id="MPUK01000002">
    <property type="protein sequence ID" value="ONH68703.1"/>
    <property type="molecule type" value="Genomic_DNA"/>
</dbReference>
<reference evidence="6" key="2">
    <citation type="journal article" date="2017" name="Genome Announc.">
        <title>Genome sequences of Cyberlindnera fabianii 65, Pichia kudriavzevii 129, and Saccharomyces cerevisiae 131 isolated from fermented masau fruits in Zimbabwe.</title>
        <authorList>
            <person name="van Rijswijck I.M.H."/>
            <person name="Derks M.F.L."/>
            <person name="Abee T."/>
            <person name="de Ridder D."/>
            <person name="Smid E.J."/>
        </authorList>
    </citation>
    <scope>NUCLEOTIDE SEQUENCE [LARGE SCALE GENOMIC DNA]</scope>
    <source>
        <strain evidence="6">65</strain>
    </source>
</reference>
<accession>A0A061AJY1</accession>
<feature type="region of interest" description="Disordered" evidence="2">
    <location>
        <begin position="374"/>
        <end position="445"/>
    </location>
</feature>
<reference evidence="4" key="1">
    <citation type="journal article" date="2014" name="Genome Announc.">
        <title>Genome sequence of the yeast Cyberlindnera fabianii (Hansenula fabianii).</title>
        <authorList>
            <person name="Freel K.C."/>
            <person name="Sarilar V."/>
            <person name="Neuveglise C."/>
            <person name="Devillers H."/>
            <person name="Friedrich A."/>
            <person name="Schacherer J."/>
        </authorList>
    </citation>
    <scope>NUCLEOTIDE SEQUENCE</scope>
    <source>
        <strain evidence="4">YJS4271</strain>
    </source>
</reference>
<proteinExistence type="predicted"/>
<evidence type="ECO:0000256" key="1">
    <source>
        <dbReference type="SAM" id="Coils"/>
    </source>
</evidence>
<dbReference type="GO" id="GO:0000147">
    <property type="term" value="P:actin cortical patch assembly"/>
    <property type="evidence" value="ECO:0007669"/>
    <property type="project" value="TreeGrafter"/>
</dbReference>
<reference evidence="5" key="3">
    <citation type="submission" date="2017-01" db="EMBL/GenBank/DDBJ databases">
        <authorList>
            <person name="Mah S.A."/>
            <person name="Swanson W.J."/>
            <person name="Moy G.W."/>
            <person name="Vacquier V.D."/>
        </authorList>
    </citation>
    <scope>NUCLEOTIDE SEQUENCE [LARGE SCALE GENOMIC DNA]</scope>
    <source>
        <strain evidence="5">65</strain>
    </source>
</reference>
<keyword evidence="1" id="KW-0175">Coiled coil</keyword>
<dbReference type="GO" id="GO:0030479">
    <property type="term" value="C:actin cortical patch"/>
    <property type="evidence" value="ECO:0007669"/>
    <property type="project" value="TreeGrafter"/>
</dbReference>
<evidence type="ECO:0000313" key="5">
    <source>
        <dbReference type="EMBL" id="ONH68703.1"/>
    </source>
</evidence>
<name>A0A061AJY1_CYBFA</name>
<evidence type="ECO:0000259" key="3">
    <source>
        <dbReference type="Pfam" id="PF09431"/>
    </source>
</evidence>
<dbReference type="InterPro" id="IPR030125">
    <property type="entry name" value="SPIN90/Ldb17"/>
</dbReference>
<dbReference type="EMBL" id="LK052886">
    <property type="protein sequence ID" value="CDR37882.1"/>
    <property type="molecule type" value="Genomic_DNA"/>
</dbReference>
<feature type="coiled-coil region" evidence="1">
    <location>
        <begin position="283"/>
        <end position="310"/>
    </location>
</feature>
<sequence length="445" mass="51373">MNEETIFADPKDFWYYTQNCLTCRDVEDTDEVNHRLVTFLTTVATHIKIHVNDDQDLYRCGLYLVDSPLYVENTVFCVAKELTLLLMDQLPQSVKLVLSYMLLLDCKRDSSTLQVIQDHRGFEVFYRSLHSLFETLAVMDGDSGDSGTVGTMKKTCTAQLDTLFQMCKFLSISAEELAIMDTFFVNYIFESLVVTDIEEDMLNASKFRFILAVNEQFMIACRDDPKLENRVFTTIQQHVSSRNFSECLLVFFNRVEDTCLQIMISKILYLILTTPDTMDLFYHNDLNVLVDVLLRELTNLSEEEENTRNTFLRVLHPLLKNEQFAQTPYKKDQLRNILRYFAGESENKFWNQTETTQRLAKRCLSVAWLQDKPATEEKQPDEVQPSPTDSSPTTPRLPYLELIHSNDSQTSLASISKKRPPPPLPRKAMRIIGGPSPQVTARTIR</sequence>
<dbReference type="STRING" id="36022.A0A061AJY1"/>
<dbReference type="Proteomes" id="UP000189513">
    <property type="component" value="Unassembled WGS sequence"/>
</dbReference>
<dbReference type="Pfam" id="PF09431">
    <property type="entry name" value="SPIN90_LRD"/>
    <property type="match status" value="1"/>
</dbReference>
<keyword evidence="6" id="KW-1185">Reference proteome</keyword>
<gene>
    <name evidence="5" type="ORF">BON22_1555</name>
    <name evidence="4" type="ORF">CYFA0S_01e18690g</name>
</gene>
<dbReference type="GO" id="GO:0071933">
    <property type="term" value="F:Arp2/3 complex binding"/>
    <property type="evidence" value="ECO:0007669"/>
    <property type="project" value="TreeGrafter"/>
</dbReference>
<protein>
    <submittedName>
        <fullName evidence="4">CYFA0S01e18690g1_1</fullName>
    </submittedName>
    <submittedName>
        <fullName evidence="5">Protein LDB17</fullName>
    </submittedName>
</protein>
<feature type="compositionally biased region" description="Polar residues" evidence="2">
    <location>
        <begin position="405"/>
        <end position="414"/>
    </location>
</feature>
<evidence type="ECO:0000313" key="4">
    <source>
        <dbReference type="EMBL" id="CDR37882.1"/>
    </source>
</evidence>
<dbReference type="OMA" id="ISLRHTY"/>
<feature type="domain" description="SPIN90/Ldb17 leucine-rich" evidence="3">
    <location>
        <begin position="200"/>
        <end position="334"/>
    </location>
</feature>
<organism evidence="4">
    <name type="scientific">Cyberlindnera fabianii</name>
    <name type="common">Yeast</name>
    <name type="synonym">Hansenula fabianii</name>
    <dbReference type="NCBI Taxonomy" id="36022"/>
    <lineage>
        <taxon>Eukaryota</taxon>
        <taxon>Fungi</taxon>
        <taxon>Dikarya</taxon>
        <taxon>Ascomycota</taxon>
        <taxon>Saccharomycotina</taxon>
        <taxon>Saccharomycetes</taxon>
        <taxon>Phaffomycetales</taxon>
        <taxon>Phaffomycetaceae</taxon>
        <taxon>Cyberlindnera</taxon>
    </lineage>
</organism>
<dbReference type="GO" id="GO:0006897">
    <property type="term" value="P:endocytosis"/>
    <property type="evidence" value="ECO:0007669"/>
    <property type="project" value="TreeGrafter"/>
</dbReference>
<dbReference type="AlphaFoldDB" id="A0A061AJY1"/>
<dbReference type="GO" id="GO:0051666">
    <property type="term" value="P:actin cortical patch localization"/>
    <property type="evidence" value="ECO:0007669"/>
    <property type="project" value="TreeGrafter"/>
</dbReference>
<evidence type="ECO:0000313" key="6">
    <source>
        <dbReference type="Proteomes" id="UP000189513"/>
    </source>
</evidence>
<dbReference type="OrthoDB" id="445362at2759"/>
<evidence type="ECO:0000256" key="2">
    <source>
        <dbReference type="SAM" id="MobiDB-lite"/>
    </source>
</evidence>